<feature type="non-terminal residue" evidence="1">
    <location>
        <position position="45"/>
    </location>
</feature>
<gene>
    <name evidence="1" type="ORF">METZ01_LOCUS432941</name>
</gene>
<reference evidence="1" key="1">
    <citation type="submission" date="2018-05" db="EMBL/GenBank/DDBJ databases">
        <authorList>
            <person name="Lanie J.A."/>
            <person name="Ng W.-L."/>
            <person name="Kazmierczak K.M."/>
            <person name="Andrzejewski T.M."/>
            <person name="Davidsen T.M."/>
            <person name="Wayne K.J."/>
            <person name="Tettelin H."/>
            <person name="Glass J.I."/>
            <person name="Rusch D."/>
            <person name="Podicherti R."/>
            <person name="Tsui H.-C.T."/>
            <person name="Winkler M.E."/>
        </authorList>
    </citation>
    <scope>NUCLEOTIDE SEQUENCE</scope>
</reference>
<evidence type="ECO:0000313" key="1">
    <source>
        <dbReference type="EMBL" id="SVD80087.1"/>
    </source>
</evidence>
<dbReference type="EMBL" id="UINC01174120">
    <property type="protein sequence ID" value="SVD80087.1"/>
    <property type="molecule type" value="Genomic_DNA"/>
</dbReference>
<sequence>MKDIRVLFLAPNWRVSLLRSFKKSMLGKIFMVGADSDFHSAALKI</sequence>
<dbReference type="AlphaFoldDB" id="A0A382Y9T2"/>
<name>A0A382Y9T2_9ZZZZ</name>
<organism evidence="1">
    <name type="scientific">marine metagenome</name>
    <dbReference type="NCBI Taxonomy" id="408172"/>
    <lineage>
        <taxon>unclassified sequences</taxon>
        <taxon>metagenomes</taxon>
        <taxon>ecological metagenomes</taxon>
    </lineage>
</organism>
<protein>
    <submittedName>
        <fullName evidence="1">Uncharacterized protein</fullName>
    </submittedName>
</protein>
<proteinExistence type="predicted"/>
<accession>A0A382Y9T2</accession>